<keyword evidence="4" id="KW-1185">Reference proteome</keyword>
<keyword evidence="3" id="KW-0378">Hydrolase</keyword>
<feature type="active site" description="Charge relay system" evidence="1">
    <location>
        <position position="208"/>
    </location>
</feature>
<dbReference type="PIRSF" id="PIRSF001221">
    <property type="entry name" value="Amidase_fungi"/>
    <property type="match status" value="1"/>
</dbReference>
<dbReference type="GO" id="GO:0016787">
    <property type="term" value="F:hydrolase activity"/>
    <property type="evidence" value="ECO:0007669"/>
    <property type="project" value="UniProtKB-KW"/>
</dbReference>
<evidence type="ECO:0000313" key="3">
    <source>
        <dbReference type="EMBL" id="KFM66132.1"/>
    </source>
</evidence>
<dbReference type="EMBL" id="KK115831">
    <property type="protein sequence ID" value="KFM66132.1"/>
    <property type="molecule type" value="Genomic_DNA"/>
</dbReference>
<dbReference type="GO" id="GO:0012505">
    <property type="term" value="C:endomembrane system"/>
    <property type="evidence" value="ECO:0007669"/>
    <property type="project" value="TreeGrafter"/>
</dbReference>
<dbReference type="InterPro" id="IPR023631">
    <property type="entry name" value="Amidase_dom"/>
</dbReference>
<evidence type="ECO:0000256" key="1">
    <source>
        <dbReference type="PIRSR" id="PIRSR001221-1"/>
    </source>
</evidence>
<name>A0A087TLZ3_STEMI</name>
<dbReference type="InterPro" id="IPR052739">
    <property type="entry name" value="FAAH2"/>
</dbReference>
<gene>
    <name evidence="3" type="ORF">X975_04087</name>
</gene>
<feature type="non-terminal residue" evidence="3">
    <location>
        <position position="530"/>
    </location>
</feature>
<evidence type="ECO:0000259" key="2">
    <source>
        <dbReference type="Pfam" id="PF01425"/>
    </source>
</evidence>
<dbReference type="InterPro" id="IPR036928">
    <property type="entry name" value="AS_sf"/>
</dbReference>
<dbReference type="Gene3D" id="3.90.1300.10">
    <property type="entry name" value="Amidase signature (AS) domain"/>
    <property type="match status" value="1"/>
</dbReference>
<dbReference type="Proteomes" id="UP000054359">
    <property type="component" value="Unassembled WGS sequence"/>
</dbReference>
<accession>A0A087TLZ3</accession>
<dbReference type="Pfam" id="PF01425">
    <property type="entry name" value="Amidase"/>
    <property type="match status" value="1"/>
</dbReference>
<reference evidence="3 4" key="1">
    <citation type="submission" date="2013-11" db="EMBL/GenBank/DDBJ databases">
        <title>Genome sequencing of Stegodyphus mimosarum.</title>
        <authorList>
            <person name="Bechsgaard J."/>
        </authorList>
    </citation>
    <scope>NUCLEOTIDE SEQUENCE [LARGE SCALE GENOMIC DNA]</scope>
</reference>
<dbReference type="PANTHER" id="PTHR43372">
    <property type="entry name" value="FATTY-ACID AMIDE HYDROLASE"/>
    <property type="match status" value="1"/>
</dbReference>
<protein>
    <submittedName>
        <fullName evidence="3">Fatty-acid amide hydrolase 2</fullName>
    </submittedName>
</protein>
<proteinExistence type="predicted"/>
<dbReference type="AlphaFoldDB" id="A0A087TLZ3"/>
<feature type="active site" description="Acyl-ester intermediate" evidence="1">
    <location>
        <position position="232"/>
    </location>
</feature>
<dbReference type="SUPFAM" id="SSF75304">
    <property type="entry name" value="Amidase signature (AS) enzymes"/>
    <property type="match status" value="1"/>
</dbReference>
<feature type="domain" description="Amidase" evidence="2">
    <location>
        <begin position="71"/>
        <end position="507"/>
    </location>
</feature>
<dbReference type="PANTHER" id="PTHR43372:SF3">
    <property type="entry name" value="AT07710P-RELATED"/>
    <property type="match status" value="1"/>
</dbReference>
<dbReference type="STRING" id="407821.A0A087TLZ3"/>
<feature type="active site" description="Charge relay system" evidence="1">
    <location>
        <position position="133"/>
    </location>
</feature>
<sequence>MLTAQGDLLVNFFYWILEKGFRLARFLLHLFLTLIYQGRGKHVSPTRNELVLISATKLAQKIREGKIKCEDVIQAYIDRILEVEPVINATVQRRFSDALKEARDVDVLVASGKFTKEQLAEQKPLLGVPLSVKVFLTVKGLRSTASSKLFKDVKATEDAPTVAAMKSAGAIILATTNTPEMGLNLESNNKLYGRTYNPYDTSRTSGGSSGGESALISAGGSVIGLGNDLIGSIRIPSLFTGLFGHKPSRGMVSSEGCFPVPNSKVLNLLSTGPICRYAEDLVTTMSVLTARKEMRIKFGQSVNFADVKIFYMLSMDVPFAAPVQKDFQEAIKKVICYFQNTYQVIAKEKNIPLLKKSNLIAFHFLLSAAGNITHTLTSGKKNVNRVREFLKWLIGISDLTVPAVLTMNFGKSPLFYNKTNLVYYENLAKQLDEEFDTFLDEKSVFLFPTFPITAPYNNEALLYIPSSCYCNIFNTLGLPSTQCPLGLNNQGLPIGIQIISRRNNDPLTIALAVELEKAFGGWVMPGTIER</sequence>
<organism evidence="3 4">
    <name type="scientific">Stegodyphus mimosarum</name>
    <name type="common">African social velvet spider</name>
    <dbReference type="NCBI Taxonomy" id="407821"/>
    <lineage>
        <taxon>Eukaryota</taxon>
        <taxon>Metazoa</taxon>
        <taxon>Ecdysozoa</taxon>
        <taxon>Arthropoda</taxon>
        <taxon>Chelicerata</taxon>
        <taxon>Arachnida</taxon>
        <taxon>Araneae</taxon>
        <taxon>Araneomorphae</taxon>
        <taxon>Entelegynae</taxon>
        <taxon>Eresoidea</taxon>
        <taxon>Eresidae</taxon>
        <taxon>Stegodyphus</taxon>
    </lineage>
</organism>
<dbReference type="OrthoDB" id="6434188at2759"/>
<evidence type="ECO:0000313" key="4">
    <source>
        <dbReference type="Proteomes" id="UP000054359"/>
    </source>
</evidence>
<dbReference type="OMA" id="TRCIINA"/>